<name>A0A1B0Z260_9PROT</name>
<feature type="domain" description="Bacteriophage T7 tail fibre protein-like N-terminal" evidence="1">
    <location>
        <begin position="3"/>
        <end position="116"/>
    </location>
</feature>
<sequence>MANSYVDYTGNGSTTAYAIPFGYISTSHVTATVNGVSTAITVSGSTATFGSAPASSTAIRISRKSSQTSRLVDYTQPSTLTEEDLDTDSLQAFYIAQESVDTAGDALGINVADLQWTAESKRITNVANPTGDQDAATKHYLENTWLSASDKTNLTAVAAKTTELGRLGTSDAVADMNTLGTADVVADLNTLGTADVVADLNTLGTADAVSDMNTLAAIASDITSVAADATDIGAVAAKATEIGRLGTTDAIADMNTLGTADVVTDMNVLGTADVVSDMNTLGTADAVSDMNTLAAIASDITAVAADATDIGAVAGKATEIGRLGTADAVADLAILGTADVVTDMNVLATADVVTDMNVLATADVVTDMNVLATADVVTDMNVLATADVVTDMNVLGTADVVSDMNVLGTADVVSDMNTLAAVASDISSVASQAIGYTWSSSTTMADPGSGTLRFNAAVGSTTAIAIDDLDNAGADVSPFIITWDDSTNTNKGTLLIRKGGASTTFAIFTVTGLTDNSGWSQLAVTHVASGGSFSNSDTCFAEYSRSGDSGTGSMTNFTAAGDSGSNQTISDGNTFTIAGGDGVATVGSATDTVTVSADLKANGGLVIESNEIAVDLAASSITNTLAVGDGGTGATTHTANNVLVGNGTSAIASVAPSTSGNILTSNGSAWTSAAVSVNNANWSGTDLSVANGGTGASTHTANNVLVGNGTSAIASVAPSTSGNILTSNGSAWTSAAPAGGGPSQATQAAIEGETNQDTYIPPDLLKHHPGVAKAWISFNGTGTIAIRASYNITSITDNGTGDTTITIATDFSGAEYASVSMSGTGAGKNLVSQSIIAATAAGTFRLNTSFLGTFASPSHLGGGVAEDHAYVSVAFFGDQ</sequence>
<protein>
    <submittedName>
        <fullName evidence="2">Tail fiber protein</fullName>
    </submittedName>
</protein>
<evidence type="ECO:0000259" key="1">
    <source>
        <dbReference type="Pfam" id="PF03906"/>
    </source>
</evidence>
<evidence type="ECO:0000313" key="2">
    <source>
        <dbReference type="EMBL" id="ANO58273.1"/>
    </source>
</evidence>
<dbReference type="Pfam" id="PF03906">
    <property type="entry name" value="Phage_T7_tail"/>
    <property type="match status" value="1"/>
</dbReference>
<dbReference type="AlphaFoldDB" id="A0A1B0Z260"/>
<reference evidence="2" key="1">
    <citation type="submission" date="2015-11" db="EMBL/GenBank/DDBJ databases">
        <title>Genomes of Abundant and Widespread Viruses from the Deep Ocean.</title>
        <authorList>
            <person name="Mizuno C.M."/>
            <person name="Ghai R."/>
            <person name="Saghai A."/>
            <person name="Lopez-Garcia P."/>
            <person name="Rodriguez-Valera F."/>
        </authorList>
    </citation>
    <scope>NUCLEOTIDE SEQUENCE</scope>
</reference>
<accession>A0A1B0Z260</accession>
<proteinExistence type="predicted"/>
<dbReference type="InterPro" id="IPR005604">
    <property type="entry name" value="Phage_T7_tail_fibre-like_N"/>
</dbReference>
<dbReference type="EMBL" id="KT997804">
    <property type="protein sequence ID" value="ANO58273.1"/>
    <property type="molecule type" value="Genomic_DNA"/>
</dbReference>
<organism evidence="2">
    <name type="scientific">uncultured Alphaproteobacteria bacterium</name>
    <dbReference type="NCBI Taxonomy" id="91750"/>
    <lineage>
        <taxon>Bacteria</taxon>
        <taxon>Pseudomonadati</taxon>
        <taxon>Pseudomonadota</taxon>
        <taxon>Alphaproteobacteria</taxon>
        <taxon>environmental samples</taxon>
    </lineage>
</organism>